<dbReference type="CDD" id="cd06984">
    <property type="entry name" value="cupin_Moth_1897"/>
    <property type="match status" value="1"/>
</dbReference>
<dbReference type="GeneID" id="24809189"/>
<evidence type="ECO:0000313" key="3">
    <source>
        <dbReference type="Proteomes" id="UP000033096"/>
    </source>
</evidence>
<feature type="domain" description="Cupin type-2" evidence="1">
    <location>
        <begin position="33"/>
        <end position="100"/>
    </location>
</feature>
<dbReference type="InterPro" id="IPR014710">
    <property type="entry name" value="RmlC-like_jellyroll"/>
</dbReference>
<evidence type="ECO:0000259" key="1">
    <source>
        <dbReference type="Pfam" id="PF07883"/>
    </source>
</evidence>
<dbReference type="AlphaFoldDB" id="A0A0E3LGT2"/>
<dbReference type="InterPro" id="IPR011051">
    <property type="entry name" value="RmlC_Cupin_sf"/>
</dbReference>
<dbReference type="InterPro" id="IPR013096">
    <property type="entry name" value="Cupin_2"/>
</dbReference>
<gene>
    <name evidence="2" type="ORF">MSVAZ_0797</name>
</gene>
<name>A0A0E3LGT2_9EURY</name>
<dbReference type="PANTHER" id="PTHR40112:SF1">
    <property type="entry name" value="H2HPP ISOMERASE"/>
    <property type="match status" value="1"/>
</dbReference>
<keyword evidence="3" id="KW-1185">Reference proteome</keyword>
<dbReference type="STRING" id="1434123.MSVAZ_0797"/>
<dbReference type="KEGG" id="mvc:MSVAZ_0797"/>
<proteinExistence type="predicted"/>
<dbReference type="Pfam" id="PF07883">
    <property type="entry name" value="Cupin_2"/>
    <property type="match status" value="1"/>
</dbReference>
<dbReference type="SUPFAM" id="SSF51182">
    <property type="entry name" value="RmlC-like cupins"/>
    <property type="match status" value="1"/>
</dbReference>
<dbReference type="Proteomes" id="UP000033096">
    <property type="component" value="Chromosome"/>
</dbReference>
<evidence type="ECO:0000313" key="2">
    <source>
        <dbReference type="EMBL" id="AKB43066.1"/>
    </source>
</evidence>
<accession>A0A0E3LGT2</accession>
<dbReference type="InterPro" id="IPR052535">
    <property type="entry name" value="Bacilysin_H2HPP_isomerase"/>
</dbReference>
<dbReference type="EMBL" id="CP009520">
    <property type="protein sequence ID" value="AKB43066.1"/>
    <property type="molecule type" value="Genomic_DNA"/>
</dbReference>
<organism evidence="2 3">
    <name type="scientific">Methanosarcina vacuolata Z-761</name>
    <dbReference type="NCBI Taxonomy" id="1434123"/>
    <lineage>
        <taxon>Archaea</taxon>
        <taxon>Methanobacteriati</taxon>
        <taxon>Methanobacteriota</taxon>
        <taxon>Stenosarchaea group</taxon>
        <taxon>Methanomicrobia</taxon>
        <taxon>Methanosarcinales</taxon>
        <taxon>Methanosarcinaceae</taxon>
        <taxon>Methanosarcina</taxon>
    </lineage>
</organism>
<reference evidence="2 3" key="1">
    <citation type="submission" date="2014-07" db="EMBL/GenBank/DDBJ databases">
        <title>Methanogenic archaea and the global carbon cycle.</title>
        <authorList>
            <person name="Henriksen J.R."/>
            <person name="Luke J."/>
            <person name="Reinhart S."/>
            <person name="Benedict M.N."/>
            <person name="Youngblut N.D."/>
            <person name="Metcalf M.E."/>
            <person name="Whitaker R.J."/>
            <person name="Metcalf W.W."/>
        </authorList>
    </citation>
    <scope>NUCLEOTIDE SEQUENCE [LARGE SCALE GENOMIC DNA]</scope>
    <source>
        <strain evidence="2 3">Z-761</strain>
    </source>
</reference>
<dbReference type="PANTHER" id="PTHR40112">
    <property type="entry name" value="H2HPP ISOMERASE"/>
    <property type="match status" value="1"/>
</dbReference>
<dbReference type="Gene3D" id="2.60.120.10">
    <property type="entry name" value="Jelly Rolls"/>
    <property type="match status" value="1"/>
</dbReference>
<dbReference type="HOGENOM" id="CLU_165492_0_0_2"/>
<dbReference type="RefSeq" id="WP_048118475.1">
    <property type="nucleotide sequence ID" value="NZ_CP009520.1"/>
</dbReference>
<dbReference type="PATRIC" id="fig|1434123.4.peg.930"/>
<sequence length="112" mass="12605">MKVIEMKSSPEKPNPHNVSVRTLYDTEHAQAVHIELKPGEALKKHITPTDVFFYILEGKGVVEIGDEQQEVSRDTLIESPAKVPHRLLNPGDGVFRVLVVKVPRQTESTRLL</sequence>
<protein>
    <recommendedName>
        <fullName evidence="1">Cupin type-2 domain-containing protein</fullName>
    </recommendedName>
</protein>